<evidence type="ECO:0000313" key="3">
    <source>
        <dbReference type="Proteomes" id="UP001497482"/>
    </source>
</evidence>
<evidence type="ECO:0000313" key="2">
    <source>
        <dbReference type="EMBL" id="CAL1579268.1"/>
    </source>
</evidence>
<gene>
    <name evidence="2" type="ORF">KC01_LOCUS10343</name>
</gene>
<feature type="region of interest" description="Disordered" evidence="1">
    <location>
        <begin position="157"/>
        <end position="211"/>
    </location>
</feature>
<name>A0AAV2JNG6_KNICA</name>
<organism evidence="2 3">
    <name type="scientific">Knipowitschia caucasica</name>
    <name type="common">Caucasian dwarf goby</name>
    <name type="synonym">Pomatoschistus caucasicus</name>
    <dbReference type="NCBI Taxonomy" id="637954"/>
    <lineage>
        <taxon>Eukaryota</taxon>
        <taxon>Metazoa</taxon>
        <taxon>Chordata</taxon>
        <taxon>Craniata</taxon>
        <taxon>Vertebrata</taxon>
        <taxon>Euteleostomi</taxon>
        <taxon>Actinopterygii</taxon>
        <taxon>Neopterygii</taxon>
        <taxon>Teleostei</taxon>
        <taxon>Neoteleostei</taxon>
        <taxon>Acanthomorphata</taxon>
        <taxon>Gobiaria</taxon>
        <taxon>Gobiiformes</taxon>
        <taxon>Gobioidei</taxon>
        <taxon>Gobiidae</taxon>
        <taxon>Gobiinae</taxon>
        <taxon>Knipowitschia</taxon>
    </lineage>
</organism>
<protein>
    <submittedName>
        <fullName evidence="2">Uncharacterized protein</fullName>
    </submittedName>
</protein>
<evidence type="ECO:0000256" key="1">
    <source>
        <dbReference type="SAM" id="MobiDB-lite"/>
    </source>
</evidence>
<sequence length="211" mass="22171">MQGRGQGSRSGCYCQVLSSGSSRFQVPRAGSRVRFSGQGRSQVSRCKGRWLGLACSRQRRLVQVSSQGLWSSACQVRGQGQGQLLVRVSRSGCAVRFSGAGSAGLLRGMEGWVGVISQGAPDGGFAFKVASQNGIDPVCRNLAGALWVTLRPRERGGEAAHTAAPRAARPPSPLGGLQGRSGMRRCKDRGVEGGAVEDVPAKMTGGKPLWF</sequence>
<proteinExistence type="predicted"/>
<dbReference type="Proteomes" id="UP001497482">
    <property type="component" value="Chromosome 14"/>
</dbReference>
<dbReference type="EMBL" id="OZ035836">
    <property type="protein sequence ID" value="CAL1579268.1"/>
    <property type="molecule type" value="Genomic_DNA"/>
</dbReference>
<accession>A0AAV2JNG6</accession>
<keyword evidence="3" id="KW-1185">Reference proteome</keyword>
<dbReference type="AlphaFoldDB" id="A0AAV2JNG6"/>
<reference evidence="2 3" key="1">
    <citation type="submission" date="2024-04" db="EMBL/GenBank/DDBJ databases">
        <authorList>
            <person name="Waldvogel A.-M."/>
            <person name="Schoenle A."/>
        </authorList>
    </citation>
    <scope>NUCLEOTIDE SEQUENCE [LARGE SCALE GENOMIC DNA]</scope>
</reference>